<evidence type="ECO:0000313" key="3">
    <source>
        <dbReference type="Proteomes" id="UP000241769"/>
    </source>
</evidence>
<accession>A0A2P6MXE8</accession>
<keyword evidence="3" id="KW-1185">Reference proteome</keyword>
<dbReference type="InParanoid" id="A0A2P6MXE8"/>
<dbReference type="Proteomes" id="UP000241769">
    <property type="component" value="Unassembled WGS sequence"/>
</dbReference>
<comment type="caution">
    <text evidence="2">The sequence shown here is derived from an EMBL/GenBank/DDBJ whole genome shotgun (WGS) entry which is preliminary data.</text>
</comment>
<proteinExistence type="predicted"/>
<evidence type="ECO:0000313" key="2">
    <source>
        <dbReference type="EMBL" id="PRP76390.1"/>
    </source>
</evidence>
<feature type="chain" id="PRO_5015105435" evidence="1">
    <location>
        <begin position="16"/>
        <end position="393"/>
    </location>
</feature>
<gene>
    <name evidence="2" type="ORF">PROFUN_15244</name>
</gene>
<sequence>MFVLCVRWFRHQILASATVVEFTVIQDGFRQFSGSVIPHLTTAATIDECGLHMTNASFQSSVWNDYELWCQPRCGCGQIKTDGKTETARKITRAMQGQPEDHVFRMMLRSHWPKLDALINEIIDSSSITIQAVDTVAVGQSSVSMILMVAGFIKSGGSFTLMPSQVWFGNYYLGQSQPSEVYYMMGSPTEPDAISVNITLYNLNVTGMNALLTRYYLLGGTDDATKINMTGTYQMAIDGLISSTIVEGNFSSSSIPRDSDDAVPGSYFSTVFEDYVYYPSANTGLLTVQIAIFNTMETPAELGNITTRLLWVNDTILHSYTTVLKDVSVECDAGEKIYYSIDYYVDDGLAAILNSNLDDTVPFLKTAGTAVWHIGGYSTFVRWKSLPLPLNNT</sequence>
<evidence type="ECO:0000256" key="1">
    <source>
        <dbReference type="SAM" id="SignalP"/>
    </source>
</evidence>
<feature type="signal peptide" evidence="1">
    <location>
        <begin position="1"/>
        <end position="15"/>
    </location>
</feature>
<dbReference type="EMBL" id="MDYQ01000330">
    <property type="protein sequence ID" value="PRP76390.1"/>
    <property type="molecule type" value="Genomic_DNA"/>
</dbReference>
<name>A0A2P6MXE8_9EUKA</name>
<reference evidence="2 3" key="1">
    <citation type="journal article" date="2018" name="Genome Biol. Evol.">
        <title>Multiple Roots of Fruiting Body Formation in Amoebozoa.</title>
        <authorList>
            <person name="Hillmann F."/>
            <person name="Forbes G."/>
            <person name="Novohradska S."/>
            <person name="Ferling I."/>
            <person name="Riege K."/>
            <person name="Groth M."/>
            <person name="Westermann M."/>
            <person name="Marz M."/>
            <person name="Spaller T."/>
            <person name="Winckler T."/>
            <person name="Schaap P."/>
            <person name="Glockner G."/>
        </authorList>
    </citation>
    <scope>NUCLEOTIDE SEQUENCE [LARGE SCALE GENOMIC DNA]</scope>
    <source>
        <strain evidence="2 3">Jena</strain>
    </source>
</reference>
<dbReference type="AlphaFoldDB" id="A0A2P6MXE8"/>
<protein>
    <submittedName>
        <fullName evidence="2">Uncharacterized protein</fullName>
    </submittedName>
</protein>
<keyword evidence="1" id="KW-0732">Signal</keyword>
<organism evidence="2 3">
    <name type="scientific">Planoprotostelium fungivorum</name>
    <dbReference type="NCBI Taxonomy" id="1890364"/>
    <lineage>
        <taxon>Eukaryota</taxon>
        <taxon>Amoebozoa</taxon>
        <taxon>Evosea</taxon>
        <taxon>Variosea</taxon>
        <taxon>Cavosteliida</taxon>
        <taxon>Cavosteliaceae</taxon>
        <taxon>Planoprotostelium</taxon>
    </lineage>
</organism>